<keyword evidence="4" id="KW-0808">Transferase</keyword>
<dbReference type="SUPFAM" id="SSF56112">
    <property type="entry name" value="Protein kinase-like (PK-like)"/>
    <property type="match status" value="1"/>
</dbReference>
<dbReference type="GeneID" id="39873140"/>
<dbReference type="GO" id="GO:0035556">
    <property type="term" value="P:intracellular signal transduction"/>
    <property type="evidence" value="ECO:0007669"/>
    <property type="project" value="TreeGrafter"/>
</dbReference>
<keyword evidence="5" id="KW-1185">Reference proteome</keyword>
<dbReference type="GO" id="GO:0004674">
    <property type="term" value="F:protein serine/threonine kinase activity"/>
    <property type="evidence" value="ECO:0007669"/>
    <property type="project" value="TreeGrafter"/>
</dbReference>
<dbReference type="PANTHER" id="PTHR24346">
    <property type="entry name" value="MAP/MICROTUBULE AFFINITY-REGULATING KINASE"/>
    <property type="match status" value="1"/>
</dbReference>
<dbReference type="VEuPathDB" id="PiroplasmaDB:BOVATA_008630"/>
<evidence type="ECO:0000256" key="1">
    <source>
        <dbReference type="ARBA" id="ARBA00022741"/>
    </source>
</evidence>
<keyword evidence="1" id="KW-0547">Nucleotide-binding</keyword>
<evidence type="ECO:0000313" key="4">
    <source>
        <dbReference type="EMBL" id="GBE59370.1"/>
    </source>
</evidence>
<dbReference type="GO" id="GO:0005737">
    <property type="term" value="C:cytoplasm"/>
    <property type="evidence" value="ECO:0007669"/>
    <property type="project" value="TreeGrafter"/>
</dbReference>
<sequence>MGSCVKAFSGTRACGTRVDREFDALLERGVAKGKVLFKDVYLVSQLLNHYVNPHKRVVPGTPSTAACAEGPNSDDDIGRDYHAGASSDYPRSSAAVNGCRSDSPVRGSRGVDALSHAATSASSYGMIPSSKRDCSLEDWDVFTKLLSGNECRPRMMPLYNKIPFLSLGNFVFFYRINEGSSGKVHVGFHKSHRRTYALKVISKSQFNCDRALFRRLKDEMSLVTALGHPNIVRTFELLETVSTIVIAMEYCDGGDMIGLIKEYSPMAEPMARAIFRMVVAGVHYLHSSNICHRDIKPENIFLKRMVPRSFGRVASISSKGNHAVDAYEPHAIQYGMMPYIVKIGDFGAATRINDNRALLETVGTMSYAAPEVLGCAGVTGYNGKSADIWSLGVLLYAMLFGELPWHNEDVGLREAVKQILDKPLSFPCHTSTTSRELMSSMLRIQPSERPTIEGVMSHQWLAAGNADAALVLKKIRPTLSKPE</sequence>
<evidence type="ECO:0000259" key="3">
    <source>
        <dbReference type="PROSITE" id="PS50011"/>
    </source>
</evidence>
<accession>A0A2H6K8R0</accession>
<keyword evidence="4" id="KW-0418">Kinase</keyword>
<dbReference type="InterPro" id="IPR011009">
    <property type="entry name" value="Kinase-like_dom_sf"/>
</dbReference>
<protein>
    <submittedName>
        <fullName evidence="4">CAMK CAMKL kinase</fullName>
    </submittedName>
</protein>
<organism evidence="4 5">
    <name type="scientific">Babesia ovata</name>
    <dbReference type="NCBI Taxonomy" id="189622"/>
    <lineage>
        <taxon>Eukaryota</taxon>
        <taxon>Sar</taxon>
        <taxon>Alveolata</taxon>
        <taxon>Apicomplexa</taxon>
        <taxon>Aconoidasida</taxon>
        <taxon>Piroplasmida</taxon>
        <taxon>Babesiidae</taxon>
        <taxon>Babesia</taxon>
    </lineage>
</organism>
<evidence type="ECO:0000313" key="5">
    <source>
        <dbReference type="Proteomes" id="UP000236319"/>
    </source>
</evidence>
<name>A0A2H6K8R0_9APIC</name>
<dbReference type="GO" id="GO:0005524">
    <property type="term" value="F:ATP binding"/>
    <property type="evidence" value="ECO:0007669"/>
    <property type="project" value="UniProtKB-KW"/>
</dbReference>
<dbReference type="Pfam" id="PF00069">
    <property type="entry name" value="Pkinase"/>
    <property type="match status" value="1"/>
</dbReference>
<gene>
    <name evidence="4" type="ORF">BOVATA_008630</name>
</gene>
<feature type="domain" description="Protein kinase" evidence="3">
    <location>
        <begin position="170"/>
        <end position="461"/>
    </location>
</feature>
<dbReference type="InterPro" id="IPR008271">
    <property type="entry name" value="Ser/Thr_kinase_AS"/>
</dbReference>
<dbReference type="EMBL" id="BDSA01000001">
    <property type="protein sequence ID" value="GBE59370.1"/>
    <property type="molecule type" value="Genomic_DNA"/>
</dbReference>
<proteinExistence type="predicted"/>
<reference evidence="4 5" key="1">
    <citation type="journal article" date="2017" name="BMC Genomics">
        <title>Whole-genome assembly of Babesia ovata and comparative genomics between closely related pathogens.</title>
        <authorList>
            <person name="Yamagishi J."/>
            <person name="Asada M."/>
            <person name="Hakimi H."/>
            <person name="Tanaka T.Q."/>
            <person name="Sugimoto C."/>
            <person name="Kawazu S."/>
        </authorList>
    </citation>
    <scope>NUCLEOTIDE SEQUENCE [LARGE SCALE GENOMIC DNA]</scope>
    <source>
        <strain evidence="4 5">Miyake</strain>
    </source>
</reference>
<dbReference type="Proteomes" id="UP000236319">
    <property type="component" value="Unassembled WGS sequence"/>
</dbReference>
<dbReference type="Gene3D" id="1.10.510.10">
    <property type="entry name" value="Transferase(Phosphotransferase) domain 1"/>
    <property type="match status" value="1"/>
</dbReference>
<comment type="caution">
    <text evidence="4">The sequence shown here is derived from an EMBL/GenBank/DDBJ whole genome shotgun (WGS) entry which is preliminary data.</text>
</comment>
<dbReference type="PROSITE" id="PS50011">
    <property type="entry name" value="PROTEIN_KINASE_DOM"/>
    <property type="match status" value="1"/>
</dbReference>
<keyword evidence="2" id="KW-0067">ATP-binding</keyword>
<dbReference type="PANTHER" id="PTHR24346:SF30">
    <property type="entry name" value="MATERNAL EMBRYONIC LEUCINE ZIPPER KINASE"/>
    <property type="match status" value="1"/>
</dbReference>
<dbReference type="InterPro" id="IPR000719">
    <property type="entry name" value="Prot_kinase_dom"/>
</dbReference>
<dbReference type="RefSeq" id="XP_028865613.1">
    <property type="nucleotide sequence ID" value="XM_029009780.1"/>
</dbReference>
<dbReference type="AlphaFoldDB" id="A0A2H6K8R0"/>
<dbReference type="SMART" id="SM00220">
    <property type="entry name" value="S_TKc"/>
    <property type="match status" value="1"/>
</dbReference>
<evidence type="ECO:0000256" key="2">
    <source>
        <dbReference type="ARBA" id="ARBA00022840"/>
    </source>
</evidence>
<dbReference type="PROSITE" id="PS00108">
    <property type="entry name" value="PROTEIN_KINASE_ST"/>
    <property type="match status" value="1"/>
</dbReference>
<dbReference type="OrthoDB" id="193931at2759"/>